<dbReference type="Pfam" id="PF08814">
    <property type="entry name" value="XisH"/>
    <property type="match status" value="1"/>
</dbReference>
<dbReference type="InterPro" id="IPR011335">
    <property type="entry name" value="Restrct_endonuc-II-like"/>
</dbReference>
<dbReference type="Proteomes" id="UP000008206">
    <property type="component" value="Chromosome"/>
</dbReference>
<evidence type="ECO:0000313" key="1">
    <source>
        <dbReference type="EMBL" id="ADN17389.1"/>
    </source>
</evidence>
<dbReference type="Gene3D" id="3.40.1350.10">
    <property type="match status" value="1"/>
</dbReference>
<dbReference type="EMBL" id="CP002198">
    <property type="protein sequence ID" value="ADN17389.1"/>
    <property type="molecule type" value="Genomic_DNA"/>
</dbReference>
<gene>
    <name evidence="1" type="ordered locus">Cyan7822_5515</name>
</gene>
<dbReference type="InterPro" id="IPR014919">
    <property type="entry name" value="XisH"/>
</dbReference>
<evidence type="ECO:0000313" key="2">
    <source>
        <dbReference type="Proteomes" id="UP000008206"/>
    </source>
</evidence>
<dbReference type="AlphaFoldDB" id="E0UA84"/>
<accession>E0UA84</accession>
<dbReference type="STRING" id="497965.Cyan7822_5515"/>
<organism evidence="1 2">
    <name type="scientific">Gloeothece verrucosa (strain PCC 7822)</name>
    <name type="common">Cyanothece sp. (strain PCC 7822)</name>
    <dbReference type="NCBI Taxonomy" id="497965"/>
    <lineage>
        <taxon>Bacteria</taxon>
        <taxon>Bacillati</taxon>
        <taxon>Cyanobacteriota</taxon>
        <taxon>Cyanophyceae</taxon>
        <taxon>Oscillatoriophycideae</taxon>
        <taxon>Chroococcales</taxon>
        <taxon>Aphanothecaceae</taxon>
        <taxon>Gloeothece</taxon>
        <taxon>Gloeothece verrucosa</taxon>
    </lineage>
</organism>
<proteinExistence type="predicted"/>
<dbReference type="GO" id="GO:0003676">
    <property type="term" value="F:nucleic acid binding"/>
    <property type="evidence" value="ECO:0007669"/>
    <property type="project" value="InterPro"/>
</dbReference>
<dbReference type="SUPFAM" id="SSF52980">
    <property type="entry name" value="Restriction endonuclease-like"/>
    <property type="match status" value="1"/>
</dbReference>
<reference evidence="2" key="1">
    <citation type="journal article" date="2011" name="MBio">
        <title>Novel metabolic attributes of the genus Cyanothece, comprising a group of unicellular nitrogen-fixing Cyanobacteria.</title>
        <authorList>
            <person name="Bandyopadhyay A."/>
            <person name="Elvitigala T."/>
            <person name="Welsh E."/>
            <person name="Stockel J."/>
            <person name="Liberton M."/>
            <person name="Min H."/>
            <person name="Sherman L.A."/>
            <person name="Pakrasi H.B."/>
        </authorList>
    </citation>
    <scope>NUCLEOTIDE SEQUENCE [LARGE SCALE GENOMIC DNA]</scope>
    <source>
        <strain evidence="2">PCC 7822</strain>
    </source>
</reference>
<dbReference type="OrthoDB" id="467780at2"/>
<sequence>MSAKDVFHDAVRVALEKDGWVITQDPLHLTYCRVG</sequence>
<dbReference type="InterPro" id="IPR011856">
    <property type="entry name" value="tRNA_endonuc-like_dom_sf"/>
</dbReference>
<dbReference type="RefSeq" id="WP_013325427.1">
    <property type="nucleotide sequence ID" value="NC_014501.1"/>
</dbReference>
<keyword evidence="2" id="KW-1185">Reference proteome</keyword>
<protein>
    <submittedName>
        <fullName evidence="1">XisH protein</fullName>
    </submittedName>
</protein>
<dbReference type="KEGG" id="cyj:Cyan7822_5515"/>
<name>E0UA84_GLOV7</name>
<dbReference type="HOGENOM" id="CLU_214912_1_0_3"/>